<keyword evidence="1" id="KW-0472">Membrane</keyword>
<evidence type="ECO:0000313" key="3">
    <source>
        <dbReference type="Proteomes" id="UP001408789"/>
    </source>
</evidence>
<reference evidence="2 3" key="1">
    <citation type="submission" date="2024-04" db="EMBL/GenBank/DDBJ databases">
        <title>The reference genome of an endangered Asteraceae, Deinandra increscens subsp. villosa, native to the Central Coast of California.</title>
        <authorList>
            <person name="Guilliams M."/>
            <person name="Hasenstab-Lehman K."/>
            <person name="Meyer R."/>
            <person name="Mcevoy S."/>
        </authorList>
    </citation>
    <scope>NUCLEOTIDE SEQUENCE [LARGE SCALE GENOMIC DNA]</scope>
    <source>
        <tissue evidence="2">Leaf</tissue>
    </source>
</reference>
<protein>
    <submittedName>
        <fullName evidence="2">Uncharacterized protein</fullName>
    </submittedName>
</protein>
<proteinExistence type="predicted"/>
<evidence type="ECO:0000256" key="1">
    <source>
        <dbReference type="SAM" id="Phobius"/>
    </source>
</evidence>
<accession>A0AAP0DCX2</accession>
<dbReference type="AlphaFoldDB" id="A0AAP0DCX2"/>
<dbReference type="Pfam" id="PF06830">
    <property type="entry name" value="Root_cap"/>
    <property type="match status" value="1"/>
</dbReference>
<dbReference type="InterPro" id="IPR009646">
    <property type="entry name" value="Root_cap"/>
</dbReference>
<keyword evidence="1" id="KW-0812">Transmembrane</keyword>
<evidence type="ECO:0000313" key="2">
    <source>
        <dbReference type="EMBL" id="KAK9072604.1"/>
    </source>
</evidence>
<keyword evidence="3" id="KW-1185">Reference proteome</keyword>
<name>A0AAP0DCX2_9ASTR</name>
<feature type="transmembrane region" description="Helical" evidence="1">
    <location>
        <begin position="28"/>
        <end position="51"/>
    </location>
</feature>
<organism evidence="2 3">
    <name type="scientific">Deinandra increscens subsp. villosa</name>
    <dbReference type="NCBI Taxonomy" id="3103831"/>
    <lineage>
        <taxon>Eukaryota</taxon>
        <taxon>Viridiplantae</taxon>
        <taxon>Streptophyta</taxon>
        <taxon>Embryophyta</taxon>
        <taxon>Tracheophyta</taxon>
        <taxon>Spermatophyta</taxon>
        <taxon>Magnoliopsida</taxon>
        <taxon>eudicotyledons</taxon>
        <taxon>Gunneridae</taxon>
        <taxon>Pentapetalae</taxon>
        <taxon>asterids</taxon>
        <taxon>campanulids</taxon>
        <taxon>Asterales</taxon>
        <taxon>Asteraceae</taxon>
        <taxon>Asteroideae</taxon>
        <taxon>Heliantheae alliance</taxon>
        <taxon>Madieae</taxon>
        <taxon>Madiinae</taxon>
        <taxon>Deinandra</taxon>
    </lineage>
</organism>
<comment type="caution">
    <text evidence="2">The sequence shown here is derived from an EMBL/GenBank/DDBJ whole genome shotgun (WGS) entry which is preliminary data.</text>
</comment>
<dbReference type="PANTHER" id="PTHR31656">
    <property type="entry name" value="ROOT CAP DOMAIN-CONTAINING PROTEIN"/>
    <property type="match status" value="1"/>
</dbReference>
<dbReference type="EMBL" id="JBCNJP010000010">
    <property type="protein sequence ID" value="KAK9072604.1"/>
    <property type="molecule type" value="Genomic_DNA"/>
</dbReference>
<sequence length="388" mass="42630">MAASSSPQTHHLLLSNLPKKLDLNRLKIFIMGKSIILVAFLLIFISVVGAADENKPADPKKNPAPVPATKPVDYDATNYDFLTPEPETGRQRAFCKSKGACNYKVLTCPAECPERKPKKNRKEKGCFIHCGSKCEATCKWRRAKCNGYGALCYDPRFIGGDGVMFYFHGGKGRSFALVSDTNLQINAHFIGNRPNGRIRDYTWVQSVAVKFDTHTLIISAKKVAQWDDSIDVLLVKWDGQQINVPFHGDAEWKTNTGVREVTVERTDDTNSVRVTVGGLVEIDMKAVPVTKEDDKAHNYQLPSNDAFAHFETQFKFLNLSDEVEGILGKTYRPGYVSPVKRGVAMPIMGGEDKYEIPSLTSAACNVCMFQKKPAAGAGAGGGGALADF</sequence>
<gene>
    <name evidence="2" type="ORF">SSX86_009039</name>
</gene>
<keyword evidence="1" id="KW-1133">Transmembrane helix</keyword>
<dbReference type="Proteomes" id="UP001408789">
    <property type="component" value="Unassembled WGS sequence"/>
</dbReference>